<evidence type="ECO:0000313" key="10">
    <source>
        <dbReference type="EMBL" id="KAJ8972735.1"/>
    </source>
</evidence>
<evidence type="ECO:0000256" key="5">
    <source>
        <dbReference type="ARBA" id="ARBA00023295"/>
    </source>
</evidence>
<dbReference type="InterPro" id="IPR019799">
    <property type="entry name" value="Glyco_hydro_22_CS"/>
</dbReference>
<feature type="compositionally biased region" description="Acidic residues" evidence="7">
    <location>
        <begin position="159"/>
        <end position="175"/>
    </location>
</feature>
<keyword evidence="5" id="KW-0326">Glycosidase</keyword>
<evidence type="ECO:0000259" key="9">
    <source>
        <dbReference type="PROSITE" id="PS00128"/>
    </source>
</evidence>
<dbReference type="Pfam" id="PF00062">
    <property type="entry name" value="Lys"/>
    <property type="match status" value="1"/>
</dbReference>
<evidence type="ECO:0000256" key="3">
    <source>
        <dbReference type="ARBA" id="ARBA00022638"/>
    </source>
</evidence>
<dbReference type="Proteomes" id="UP001162164">
    <property type="component" value="Unassembled WGS sequence"/>
</dbReference>
<dbReference type="CDD" id="cd16899">
    <property type="entry name" value="LYZ_C_invert"/>
    <property type="match status" value="1"/>
</dbReference>
<keyword evidence="3" id="KW-0929">Antimicrobial</keyword>
<dbReference type="SMART" id="SM00263">
    <property type="entry name" value="LYZ1"/>
    <property type="match status" value="1"/>
</dbReference>
<feature type="domain" description="Glycosyl hydrolases family 22 (GH22)" evidence="9">
    <location>
        <begin position="86"/>
        <end position="104"/>
    </location>
</feature>
<evidence type="ECO:0000256" key="8">
    <source>
        <dbReference type="SAM" id="SignalP"/>
    </source>
</evidence>
<keyword evidence="4" id="KW-1015">Disulfide bond</keyword>
<organism evidence="10 11">
    <name type="scientific">Molorchus minor</name>
    <dbReference type="NCBI Taxonomy" id="1323400"/>
    <lineage>
        <taxon>Eukaryota</taxon>
        <taxon>Metazoa</taxon>
        <taxon>Ecdysozoa</taxon>
        <taxon>Arthropoda</taxon>
        <taxon>Hexapoda</taxon>
        <taxon>Insecta</taxon>
        <taxon>Pterygota</taxon>
        <taxon>Neoptera</taxon>
        <taxon>Endopterygota</taxon>
        <taxon>Coleoptera</taxon>
        <taxon>Polyphaga</taxon>
        <taxon>Cucujiformia</taxon>
        <taxon>Chrysomeloidea</taxon>
        <taxon>Cerambycidae</taxon>
        <taxon>Lamiinae</taxon>
        <taxon>Monochamini</taxon>
        <taxon>Molorchus</taxon>
    </lineage>
</organism>
<keyword evidence="5" id="KW-0378">Hydrolase</keyword>
<gene>
    <name evidence="10" type="ORF">NQ317_010224</name>
</gene>
<evidence type="ECO:0000256" key="7">
    <source>
        <dbReference type="SAM" id="MobiDB-lite"/>
    </source>
</evidence>
<dbReference type="PRINTS" id="PR00135">
    <property type="entry name" value="LYZLACT"/>
</dbReference>
<proteinExistence type="inferred from homology"/>
<feature type="chain" id="PRO_5045875451" description="lysozyme" evidence="8">
    <location>
        <begin position="19"/>
        <end position="247"/>
    </location>
</feature>
<feature type="region of interest" description="Disordered" evidence="7">
    <location>
        <begin position="148"/>
        <end position="184"/>
    </location>
</feature>
<dbReference type="EMBL" id="JAPWTJ010001306">
    <property type="protein sequence ID" value="KAJ8972735.1"/>
    <property type="molecule type" value="Genomic_DNA"/>
</dbReference>
<dbReference type="PROSITE" id="PS51348">
    <property type="entry name" value="GLYCOSYL_HYDROL_F22_2"/>
    <property type="match status" value="1"/>
</dbReference>
<protein>
    <recommendedName>
        <fullName evidence="2">lysozyme</fullName>
        <ecNumber evidence="2">3.2.1.17</ecNumber>
    </recommendedName>
</protein>
<comment type="caution">
    <text evidence="10">The sequence shown here is derived from an EMBL/GenBank/DDBJ whole genome shotgun (WGS) entry which is preliminary data.</text>
</comment>
<dbReference type="PANTHER" id="PTHR11407:SF63">
    <property type="entry name" value="LYSOZYME C"/>
    <property type="match status" value="1"/>
</dbReference>
<name>A0ABQ9J475_9CUCU</name>
<dbReference type="EC" id="3.2.1.17" evidence="2"/>
<evidence type="ECO:0000256" key="1">
    <source>
        <dbReference type="ARBA" id="ARBA00000632"/>
    </source>
</evidence>
<dbReference type="PANTHER" id="PTHR11407">
    <property type="entry name" value="LYSOZYME C"/>
    <property type="match status" value="1"/>
</dbReference>
<feature type="signal peptide" evidence="8">
    <location>
        <begin position="1"/>
        <end position="18"/>
    </location>
</feature>
<dbReference type="Gene3D" id="1.10.530.10">
    <property type="match status" value="1"/>
</dbReference>
<dbReference type="PROSITE" id="PS00128">
    <property type="entry name" value="GLYCOSYL_HYDROL_F22_1"/>
    <property type="match status" value="1"/>
</dbReference>
<reference evidence="10" key="1">
    <citation type="journal article" date="2023" name="Insect Mol. Biol.">
        <title>Genome sequencing provides insights into the evolution of gene families encoding plant cell wall-degrading enzymes in longhorned beetles.</title>
        <authorList>
            <person name="Shin N.R."/>
            <person name="Okamura Y."/>
            <person name="Kirsch R."/>
            <person name="Pauchet Y."/>
        </authorList>
    </citation>
    <scope>NUCLEOTIDE SEQUENCE</scope>
    <source>
        <strain evidence="10">MMC_N1</strain>
    </source>
</reference>
<sequence length="247" mass="28184">MLFKQALLLFFIATYVDAIVYDRCKLANELKYVYNFPGHQISTWMCIIAHESIYDTAAMNPGSGDHGLFQISQLYWCSPPGDGFGCNAPCAKFRDDDIADDVQCAKRIFKEHSRISGDGFNAWAVYPLHCKNNTSRYIRGCFQTDVNDTSVDNNQTSNEDSEDSEEPLDEDDDGYEFPPLPSPPKTIENVISNDEDYYEFPPLPTASELQFSCLFHIYFTPIENIHQVSKDSNPINCNMKLSSYWNR</sequence>
<comment type="similarity">
    <text evidence="6">Belongs to the glycosyl hydrolase 22 family.</text>
</comment>
<comment type="catalytic activity">
    <reaction evidence="1">
        <text>Hydrolysis of (1-&gt;4)-beta-linkages between N-acetylmuramic acid and N-acetyl-D-glucosamine residues in a peptidoglycan and between N-acetyl-D-glucosamine residues in chitodextrins.</text>
        <dbReference type="EC" id="3.2.1.17"/>
    </reaction>
</comment>
<dbReference type="InterPro" id="IPR023346">
    <property type="entry name" value="Lysozyme-like_dom_sf"/>
</dbReference>
<dbReference type="SUPFAM" id="SSF53955">
    <property type="entry name" value="Lysozyme-like"/>
    <property type="match status" value="1"/>
</dbReference>
<accession>A0ABQ9J475</accession>
<evidence type="ECO:0000313" key="11">
    <source>
        <dbReference type="Proteomes" id="UP001162164"/>
    </source>
</evidence>
<evidence type="ECO:0000256" key="6">
    <source>
        <dbReference type="RuleBase" id="RU004440"/>
    </source>
</evidence>
<dbReference type="InterPro" id="IPR001916">
    <property type="entry name" value="Glyco_hydro_22"/>
</dbReference>
<evidence type="ECO:0000256" key="2">
    <source>
        <dbReference type="ARBA" id="ARBA00012732"/>
    </source>
</evidence>
<keyword evidence="3" id="KW-0081">Bacteriolytic enzyme</keyword>
<evidence type="ECO:0000256" key="4">
    <source>
        <dbReference type="ARBA" id="ARBA00023157"/>
    </source>
</evidence>
<keyword evidence="11" id="KW-1185">Reference proteome</keyword>
<keyword evidence="8" id="KW-0732">Signal</keyword>